<proteinExistence type="predicted"/>
<dbReference type="Pfam" id="PF14534">
    <property type="entry name" value="DUF4440"/>
    <property type="match status" value="1"/>
</dbReference>
<sequence length="144" mass="16445">MRNWLFTLILIGMGLAAEAQSAADKDEVLGILKRQEADWNRGDIRSFMNGYWESDSLMFVGKAGITYGYKPTYEGYLKRYPDRATMGTLKFTFLNFSFPGQDVAFVVGKFHLTRPEKGDLEGHYTLLFRKIKGKWLIVCDHTSG</sequence>
<name>A0A1G7QLN4_9BACT</name>
<keyword evidence="3" id="KW-0413">Isomerase</keyword>
<protein>
    <submittedName>
        <fullName evidence="3">Ketosteroid isomerase homolog</fullName>
    </submittedName>
</protein>
<dbReference type="OrthoDB" id="120856at2"/>
<accession>A0A1G7QLN4</accession>
<evidence type="ECO:0000256" key="1">
    <source>
        <dbReference type="SAM" id="SignalP"/>
    </source>
</evidence>
<dbReference type="AlphaFoldDB" id="A0A1G7QLN4"/>
<dbReference type="InterPro" id="IPR027843">
    <property type="entry name" value="DUF4440"/>
</dbReference>
<evidence type="ECO:0000313" key="3">
    <source>
        <dbReference type="EMBL" id="SDF99457.1"/>
    </source>
</evidence>
<organism evidence="3 4">
    <name type="scientific">Dyadobacter soli</name>
    <dbReference type="NCBI Taxonomy" id="659014"/>
    <lineage>
        <taxon>Bacteria</taxon>
        <taxon>Pseudomonadati</taxon>
        <taxon>Bacteroidota</taxon>
        <taxon>Cytophagia</taxon>
        <taxon>Cytophagales</taxon>
        <taxon>Spirosomataceae</taxon>
        <taxon>Dyadobacter</taxon>
    </lineage>
</organism>
<gene>
    <name evidence="3" type="ORF">SAMN04487996_11488</name>
</gene>
<dbReference type="Proteomes" id="UP000198748">
    <property type="component" value="Unassembled WGS sequence"/>
</dbReference>
<dbReference type="GO" id="GO:0016853">
    <property type="term" value="F:isomerase activity"/>
    <property type="evidence" value="ECO:0007669"/>
    <property type="project" value="UniProtKB-KW"/>
</dbReference>
<feature type="chain" id="PRO_5011609007" evidence="1">
    <location>
        <begin position="23"/>
        <end position="144"/>
    </location>
</feature>
<keyword evidence="4" id="KW-1185">Reference proteome</keyword>
<reference evidence="4" key="1">
    <citation type="submission" date="2016-10" db="EMBL/GenBank/DDBJ databases">
        <authorList>
            <person name="Varghese N."/>
            <person name="Submissions S."/>
        </authorList>
    </citation>
    <scope>NUCLEOTIDE SEQUENCE [LARGE SCALE GENOMIC DNA]</scope>
    <source>
        <strain evidence="4">DSM 25329</strain>
    </source>
</reference>
<dbReference type="SUPFAM" id="SSF54427">
    <property type="entry name" value="NTF2-like"/>
    <property type="match status" value="1"/>
</dbReference>
<dbReference type="Gene3D" id="3.10.450.50">
    <property type="match status" value="1"/>
</dbReference>
<dbReference type="InterPro" id="IPR032710">
    <property type="entry name" value="NTF2-like_dom_sf"/>
</dbReference>
<dbReference type="RefSeq" id="WP_090155131.1">
    <property type="nucleotide sequence ID" value="NZ_FNAN01000014.1"/>
</dbReference>
<evidence type="ECO:0000259" key="2">
    <source>
        <dbReference type="Pfam" id="PF14534"/>
    </source>
</evidence>
<keyword evidence="1" id="KW-0732">Signal</keyword>
<dbReference type="EMBL" id="FNAN01000014">
    <property type="protein sequence ID" value="SDF99457.1"/>
    <property type="molecule type" value="Genomic_DNA"/>
</dbReference>
<evidence type="ECO:0000313" key="4">
    <source>
        <dbReference type="Proteomes" id="UP000198748"/>
    </source>
</evidence>
<dbReference type="STRING" id="659014.SAMN04487996_11488"/>
<feature type="signal peptide" evidence="1">
    <location>
        <begin position="1"/>
        <end position="22"/>
    </location>
</feature>
<feature type="domain" description="DUF4440" evidence="2">
    <location>
        <begin position="31"/>
        <end position="137"/>
    </location>
</feature>